<organism evidence="2 3">
    <name type="scientific">Curtobacterium pusillum</name>
    <dbReference type="NCBI Taxonomy" id="69373"/>
    <lineage>
        <taxon>Bacteria</taxon>
        <taxon>Bacillati</taxon>
        <taxon>Actinomycetota</taxon>
        <taxon>Actinomycetes</taxon>
        <taxon>Micrococcales</taxon>
        <taxon>Microbacteriaceae</taxon>
        <taxon>Curtobacterium</taxon>
    </lineage>
</organism>
<name>A0ABX2MBK9_9MICO</name>
<proteinExistence type="predicted"/>
<dbReference type="Gene3D" id="1.10.10.10">
    <property type="entry name" value="Winged helix-like DNA-binding domain superfamily/Winged helix DNA-binding domain"/>
    <property type="match status" value="1"/>
</dbReference>
<dbReference type="Pfam" id="PF13730">
    <property type="entry name" value="HTH_36"/>
    <property type="match status" value="1"/>
</dbReference>
<dbReference type="EMBL" id="JABMCE010000049">
    <property type="protein sequence ID" value="NUU12726.1"/>
    <property type="molecule type" value="Genomic_DNA"/>
</dbReference>
<dbReference type="RefSeq" id="WP_175350292.1">
    <property type="nucleotide sequence ID" value="NZ_JABMCE010000049.1"/>
</dbReference>
<evidence type="ECO:0000313" key="3">
    <source>
        <dbReference type="Proteomes" id="UP000573001"/>
    </source>
</evidence>
<dbReference type="Proteomes" id="UP000573001">
    <property type="component" value="Unassembled WGS sequence"/>
</dbReference>
<keyword evidence="3" id="KW-1185">Reference proteome</keyword>
<reference evidence="2 3" key="1">
    <citation type="submission" date="2020-05" db="EMBL/GenBank/DDBJ databases">
        <title>Genome Sequencing of Type Strains.</title>
        <authorList>
            <person name="Lemaire J.F."/>
            <person name="Inderbitzin P."/>
            <person name="Gregorio O.A."/>
            <person name="Collins S.B."/>
            <person name="Wespe N."/>
            <person name="Knight-Connoni V."/>
        </authorList>
    </citation>
    <scope>NUCLEOTIDE SEQUENCE [LARGE SCALE GENOMIC DNA]</scope>
    <source>
        <strain evidence="2 3">ATCC 19096</strain>
    </source>
</reference>
<dbReference type="InterPro" id="IPR036390">
    <property type="entry name" value="WH_DNA-bd_sf"/>
</dbReference>
<accession>A0ABX2MBK9</accession>
<evidence type="ECO:0000313" key="2">
    <source>
        <dbReference type="EMBL" id="NUU12726.1"/>
    </source>
</evidence>
<feature type="region of interest" description="Disordered" evidence="1">
    <location>
        <begin position="114"/>
        <end position="165"/>
    </location>
</feature>
<dbReference type="InterPro" id="IPR036388">
    <property type="entry name" value="WH-like_DNA-bd_sf"/>
</dbReference>
<comment type="caution">
    <text evidence="2">The sequence shown here is derived from an EMBL/GenBank/DDBJ whole genome shotgun (WGS) entry which is preliminary data.</text>
</comment>
<sequence length="203" mass="21898">MTIALHHSRATGAVKLVLLGIANHDGDGGAWPSIATLAKYAATTPRTVQRSIQHLERLGEIRRHVGAGGTHLTADHMRPNLYQFLLRCPPTCDRSSRHRVHGETAPVLLFDPPTLASGGDTHVGGTPDAHVGGGVTPTSPEPSLNRPEIQPSTKPATDARAESKALNESIVRDKCKHSPRGWHDWNASSYCNFCGSRREDLTS</sequence>
<dbReference type="SUPFAM" id="SSF46785">
    <property type="entry name" value="Winged helix' DNA-binding domain"/>
    <property type="match status" value="1"/>
</dbReference>
<evidence type="ECO:0000256" key="1">
    <source>
        <dbReference type="SAM" id="MobiDB-lite"/>
    </source>
</evidence>
<protein>
    <submittedName>
        <fullName evidence="2">Helix-turn-helix domain-containing protein</fullName>
    </submittedName>
</protein>
<gene>
    <name evidence="2" type="ORF">HP507_02565</name>
</gene>